<dbReference type="EMBL" id="JAFNEN010000041">
    <property type="protein sequence ID" value="KAG8198344.1"/>
    <property type="molecule type" value="Genomic_DNA"/>
</dbReference>
<comment type="caution">
    <text evidence="1">The sequence shown here is derived from an EMBL/GenBank/DDBJ whole genome shotgun (WGS) entry which is preliminary data.</text>
</comment>
<accession>A0AAV6VNY3</accession>
<protein>
    <submittedName>
        <fullName evidence="1">Uncharacterized protein</fullName>
    </submittedName>
</protein>
<reference evidence="1 2" key="1">
    <citation type="journal article" date="2022" name="Nat. Ecol. Evol.">
        <title>A masculinizing supergene underlies an exaggerated male reproductive morph in a spider.</title>
        <authorList>
            <person name="Hendrickx F."/>
            <person name="De Corte Z."/>
            <person name="Sonet G."/>
            <person name="Van Belleghem S.M."/>
            <person name="Kostlbacher S."/>
            <person name="Vangestel C."/>
        </authorList>
    </citation>
    <scope>NUCLEOTIDE SEQUENCE [LARGE SCALE GENOMIC DNA]</scope>
    <source>
        <strain evidence="1">W744_W776</strain>
    </source>
</reference>
<sequence>MVTDGWLLRVAKRGGRPEWGQLGCRHESCIVMGEVADLKVISAPNRNANIWSLVSQESSHSHGKVEVLGPHRNHRV</sequence>
<gene>
    <name evidence="1" type="ORF">JTE90_021592</name>
</gene>
<organism evidence="1 2">
    <name type="scientific">Oedothorax gibbosus</name>
    <dbReference type="NCBI Taxonomy" id="931172"/>
    <lineage>
        <taxon>Eukaryota</taxon>
        <taxon>Metazoa</taxon>
        <taxon>Ecdysozoa</taxon>
        <taxon>Arthropoda</taxon>
        <taxon>Chelicerata</taxon>
        <taxon>Arachnida</taxon>
        <taxon>Araneae</taxon>
        <taxon>Araneomorphae</taxon>
        <taxon>Entelegynae</taxon>
        <taxon>Araneoidea</taxon>
        <taxon>Linyphiidae</taxon>
        <taxon>Erigoninae</taxon>
        <taxon>Oedothorax</taxon>
    </lineage>
</organism>
<dbReference type="AlphaFoldDB" id="A0AAV6VNY3"/>
<name>A0AAV6VNY3_9ARAC</name>
<evidence type="ECO:0000313" key="1">
    <source>
        <dbReference type="EMBL" id="KAG8198344.1"/>
    </source>
</evidence>
<proteinExistence type="predicted"/>
<keyword evidence="2" id="KW-1185">Reference proteome</keyword>
<evidence type="ECO:0000313" key="2">
    <source>
        <dbReference type="Proteomes" id="UP000827092"/>
    </source>
</evidence>
<dbReference type="Proteomes" id="UP000827092">
    <property type="component" value="Unassembled WGS sequence"/>
</dbReference>